<name>A0A495DSJ6_9FLAO</name>
<dbReference type="Gene3D" id="3.90.550.10">
    <property type="entry name" value="Spore Coat Polysaccharide Biosynthesis Protein SpsA, Chain A"/>
    <property type="match status" value="1"/>
</dbReference>
<dbReference type="AlphaFoldDB" id="A0A495DSJ6"/>
<keyword evidence="4 8" id="KW-0547">Nucleotide-binding</keyword>
<dbReference type="GO" id="GO:0005737">
    <property type="term" value="C:cytoplasm"/>
    <property type="evidence" value="ECO:0007669"/>
    <property type="project" value="UniProtKB-SubCell"/>
</dbReference>
<keyword evidence="10" id="KW-0548">Nucleotidyltransferase</keyword>
<gene>
    <name evidence="8" type="primary">mobA</name>
    <name evidence="10" type="ORF">CLV91_3090</name>
</gene>
<feature type="domain" description="MobA-like NTP transferase" evidence="9">
    <location>
        <begin position="9"/>
        <end position="151"/>
    </location>
</feature>
<dbReference type="InterPro" id="IPR025877">
    <property type="entry name" value="MobA-like_NTP_Trfase"/>
</dbReference>
<feature type="binding site" evidence="8">
    <location>
        <position position="24"/>
    </location>
    <ligand>
        <name>GTP</name>
        <dbReference type="ChEBI" id="CHEBI:37565"/>
    </ligand>
</feature>
<organism evidence="10 11">
    <name type="scientific">Maribacter vaceletii</name>
    <dbReference type="NCBI Taxonomy" id="1206816"/>
    <lineage>
        <taxon>Bacteria</taxon>
        <taxon>Pseudomonadati</taxon>
        <taxon>Bacteroidota</taxon>
        <taxon>Flavobacteriia</taxon>
        <taxon>Flavobacteriales</taxon>
        <taxon>Flavobacteriaceae</taxon>
        <taxon>Maribacter</taxon>
    </lineage>
</organism>
<dbReference type="InterPro" id="IPR029044">
    <property type="entry name" value="Nucleotide-diphossugar_trans"/>
</dbReference>
<dbReference type="PANTHER" id="PTHR19136:SF81">
    <property type="entry name" value="MOLYBDENUM COFACTOR GUANYLYLTRANSFERASE"/>
    <property type="match status" value="1"/>
</dbReference>
<evidence type="ECO:0000313" key="11">
    <source>
        <dbReference type="Proteomes" id="UP000269412"/>
    </source>
</evidence>
<keyword evidence="6 8" id="KW-0342">GTP-binding</keyword>
<dbReference type="PANTHER" id="PTHR19136">
    <property type="entry name" value="MOLYBDENUM COFACTOR GUANYLYLTRANSFERASE"/>
    <property type="match status" value="1"/>
</dbReference>
<sequence length="200" mass="22393">MILKDKIYGLVLSGGKSTRMGQDKGLLSYHGIPQREYLYEMLSSVCDKTFMSIRKEQTSEISTGFNVIIDKDEYKGPYNGLLSAYKEHPDVAWLVLACDLPLMNVTSLKELIASRNTKRNPLSTAFALKENPLPEPLCAIWEPEALKQSVTYLEAGNGSCPRKYLINSDVELVFPTNEHVLLNANSVEDYEKALEKIAVS</sequence>
<keyword evidence="1 8" id="KW-0963">Cytoplasm</keyword>
<comment type="caution">
    <text evidence="10">The sequence shown here is derived from an EMBL/GenBank/DDBJ whole genome shotgun (WGS) entry which is preliminary data.</text>
</comment>
<dbReference type="EC" id="2.7.7.77" evidence="8"/>
<protein>
    <recommendedName>
        <fullName evidence="8">Probable molybdenum cofactor guanylyltransferase</fullName>
        <shortName evidence="8">MoCo guanylyltransferase</shortName>
        <ecNumber evidence="8">2.7.7.77</ecNumber>
    </recommendedName>
    <alternativeName>
        <fullName evidence="8">GTP:molybdopterin guanylyltransferase</fullName>
    </alternativeName>
    <alternativeName>
        <fullName evidence="8">Mo-MPT guanylyltransferase</fullName>
    </alternativeName>
    <alternativeName>
        <fullName evidence="8">Molybdopterin guanylyltransferase</fullName>
    </alternativeName>
    <alternativeName>
        <fullName evidence="8">Molybdopterin-guanine dinucleotide synthase</fullName>
        <shortName evidence="8">MGD synthase</shortName>
    </alternativeName>
</protein>
<dbReference type="Pfam" id="PF12804">
    <property type="entry name" value="NTP_transf_3"/>
    <property type="match status" value="1"/>
</dbReference>
<comment type="subcellular location">
    <subcellularLocation>
        <location evidence="8">Cytoplasm</location>
    </subcellularLocation>
</comment>
<dbReference type="HAMAP" id="MF_00316">
    <property type="entry name" value="MobA"/>
    <property type="match status" value="1"/>
</dbReference>
<keyword evidence="3 8" id="KW-0479">Metal-binding</keyword>
<keyword evidence="11" id="KW-1185">Reference proteome</keyword>
<keyword evidence="7 8" id="KW-0501">Molybdenum cofactor biosynthesis</keyword>
<dbReference type="GO" id="GO:0006777">
    <property type="term" value="P:Mo-molybdopterin cofactor biosynthetic process"/>
    <property type="evidence" value="ECO:0007669"/>
    <property type="project" value="UniProtKB-KW"/>
</dbReference>
<comment type="catalytic activity">
    <reaction evidence="8">
        <text>Mo-molybdopterin + GTP + H(+) = Mo-molybdopterin guanine dinucleotide + diphosphate</text>
        <dbReference type="Rhea" id="RHEA:34243"/>
        <dbReference type="ChEBI" id="CHEBI:15378"/>
        <dbReference type="ChEBI" id="CHEBI:33019"/>
        <dbReference type="ChEBI" id="CHEBI:37565"/>
        <dbReference type="ChEBI" id="CHEBI:71302"/>
        <dbReference type="ChEBI" id="CHEBI:71310"/>
        <dbReference type="EC" id="2.7.7.77"/>
    </reaction>
</comment>
<dbReference type="GO" id="GO:0005525">
    <property type="term" value="F:GTP binding"/>
    <property type="evidence" value="ECO:0007669"/>
    <property type="project" value="UniProtKB-UniRule"/>
</dbReference>
<evidence type="ECO:0000256" key="4">
    <source>
        <dbReference type="ARBA" id="ARBA00022741"/>
    </source>
</evidence>
<proteinExistence type="inferred from homology"/>
<evidence type="ECO:0000256" key="2">
    <source>
        <dbReference type="ARBA" id="ARBA00022679"/>
    </source>
</evidence>
<comment type="domain">
    <text evidence="8">The N-terminal domain determines nucleotide recognition and specific binding, while the C-terminal domain determines the specific binding to the target protein.</text>
</comment>
<comment type="similarity">
    <text evidence="8">Belongs to the MobA family.</text>
</comment>
<feature type="binding site" evidence="8">
    <location>
        <position position="70"/>
    </location>
    <ligand>
        <name>GTP</name>
        <dbReference type="ChEBI" id="CHEBI:37565"/>
    </ligand>
</feature>
<dbReference type="CDD" id="cd02503">
    <property type="entry name" value="MobA"/>
    <property type="match status" value="1"/>
</dbReference>
<evidence type="ECO:0000256" key="6">
    <source>
        <dbReference type="ARBA" id="ARBA00023134"/>
    </source>
</evidence>
<feature type="binding site" evidence="8">
    <location>
        <begin position="12"/>
        <end position="14"/>
    </location>
    <ligand>
        <name>GTP</name>
        <dbReference type="ChEBI" id="CHEBI:37565"/>
    </ligand>
</feature>
<evidence type="ECO:0000256" key="8">
    <source>
        <dbReference type="HAMAP-Rule" id="MF_00316"/>
    </source>
</evidence>
<evidence type="ECO:0000256" key="5">
    <source>
        <dbReference type="ARBA" id="ARBA00022842"/>
    </source>
</evidence>
<dbReference type="RefSeq" id="WP_121069086.1">
    <property type="nucleotide sequence ID" value="NZ_RBIQ01000012.1"/>
</dbReference>
<comment type="function">
    <text evidence="8">Transfers a GMP moiety from GTP to Mo-molybdopterin (Mo-MPT) cofactor (Moco or molybdenum cofactor) to form Mo-molybdopterin guanine dinucleotide (Mo-MGD) cofactor.</text>
</comment>
<feature type="binding site" evidence="8">
    <location>
        <position position="99"/>
    </location>
    <ligand>
        <name>GTP</name>
        <dbReference type="ChEBI" id="CHEBI:37565"/>
    </ligand>
</feature>
<keyword evidence="5 8" id="KW-0460">Magnesium</keyword>
<keyword evidence="2 8" id="KW-0808">Transferase</keyword>
<feature type="binding site" evidence="8">
    <location>
        <position position="99"/>
    </location>
    <ligand>
        <name>Mg(2+)</name>
        <dbReference type="ChEBI" id="CHEBI:18420"/>
    </ligand>
</feature>
<dbReference type="InterPro" id="IPR013482">
    <property type="entry name" value="Molybde_CF_guanTrfase"/>
</dbReference>
<dbReference type="EMBL" id="RBIQ01000012">
    <property type="protein sequence ID" value="RKR07105.1"/>
    <property type="molecule type" value="Genomic_DNA"/>
</dbReference>
<dbReference type="SUPFAM" id="SSF53448">
    <property type="entry name" value="Nucleotide-diphospho-sugar transferases"/>
    <property type="match status" value="1"/>
</dbReference>
<comment type="cofactor">
    <cofactor evidence="8">
        <name>Mg(2+)</name>
        <dbReference type="ChEBI" id="CHEBI:18420"/>
    </cofactor>
</comment>
<evidence type="ECO:0000256" key="1">
    <source>
        <dbReference type="ARBA" id="ARBA00022490"/>
    </source>
</evidence>
<evidence type="ECO:0000256" key="7">
    <source>
        <dbReference type="ARBA" id="ARBA00023150"/>
    </source>
</evidence>
<accession>A0A495DSJ6</accession>
<dbReference type="GO" id="GO:0061603">
    <property type="term" value="F:molybdenum cofactor guanylyltransferase activity"/>
    <property type="evidence" value="ECO:0007669"/>
    <property type="project" value="UniProtKB-EC"/>
</dbReference>
<evidence type="ECO:0000313" key="10">
    <source>
        <dbReference type="EMBL" id="RKR07105.1"/>
    </source>
</evidence>
<dbReference type="OrthoDB" id="9788394at2"/>
<comment type="caution">
    <text evidence="8">Lacks conserved residue(s) required for the propagation of feature annotation.</text>
</comment>
<evidence type="ECO:0000259" key="9">
    <source>
        <dbReference type="Pfam" id="PF12804"/>
    </source>
</evidence>
<dbReference type="GO" id="GO:0046872">
    <property type="term" value="F:metal ion binding"/>
    <property type="evidence" value="ECO:0007669"/>
    <property type="project" value="UniProtKB-KW"/>
</dbReference>
<dbReference type="Proteomes" id="UP000269412">
    <property type="component" value="Unassembled WGS sequence"/>
</dbReference>
<evidence type="ECO:0000256" key="3">
    <source>
        <dbReference type="ARBA" id="ARBA00022723"/>
    </source>
</evidence>
<reference evidence="10 11" key="1">
    <citation type="submission" date="2018-10" db="EMBL/GenBank/DDBJ databases">
        <title>Genomic Encyclopedia of Archaeal and Bacterial Type Strains, Phase II (KMG-II): from individual species to whole genera.</title>
        <authorList>
            <person name="Goeker M."/>
        </authorList>
    </citation>
    <scope>NUCLEOTIDE SEQUENCE [LARGE SCALE GENOMIC DNA]</scope>
    <source>
        <strain evidence="10 11">DSM 25230</strain>
    </source>
</reference>